<organism evidence="7 8">
    <name type="scientific">Sorangium cellulosum</name>
    <name type="common">Polyangium cellulosum</name>
    <dbReference type="NCBI Taxonomy" id="56"/>
    <lineage>
        <taxon>Bacteria</taxon>
        <taxon>Pseudomonadati</taxon>
        <taxon>Myxococcota</taxon>
        <taxon>Polyangia</taxon>
        <taxon>Polyangiales</taxon>
        <taxon>Polyangiaceae</taxon>
        <taxon>Sorangium</taxon>
    </lineage>
</organism>
<dbReference type="InterPro" id="IPR013036">
    <property type="entry name" value="DUF1587"/>
</dbReference>
<evidence type="ECO:0000259" key="5">
    <source>
        <dbReference type="Pfam" id="PF07631"/>
    </source>
</evidence>
<evidence type="ECO:0000256" key="1">
    <source>
        <dbReference type="SAM" id="MobiDB-lite"/>
    </source>
</evidence>
<dbReference type="Pfam" id="PF07637">
    <property type="entry name" value="PSD5"/>
    <property type="match status" value="1"/>
</dbReference>
<dbReference type="Pfam" id="PF07624">
    <property type="entry name" value="PSD2"/>
    <property type="match status" value="1"/>
</dbReference>
<accession>A0A4P2Q4K0</accession>
<feature type="domain" description="DUF1592" evidence="5">
    <location>
        <begin position="230"/>
        <end position="358"/>
    </location>
</feature>
<dbReference type="EMBL" id="CP012670">
    <property type="protein sequence ID" value="AUX23863.1"/>
    <property type="molecule type" value="Genomic_DNA"/>
</dbReference>
<evidence type="ECO:0000259" key="3">
    <source>
        <dbReference type="Pfam" id="PF07626"/>
    </source>
</evidence>
<dbReference type="Pfam" id="PF07631">
    <property type="entry name" value="PSD4"/>
    <property type="match status" value="1"/>
</dbReference>
<protein>
    <submittedName>
        <fullName evidence="7">Uncharacterized protein</fullName>
    </submittedName>
</protein>
<evidence type="ECO:0000259" key="2">
    <source>
        <dbReference type="Pfam" id="PF07624"/>
    </source>
</evidence>
<proteinExistence type="predicted"/>
<evidence type="ECO:0000313" key="8">
    <source>
        <dbReference type="Proteomes" id="UP000295781"/>
    </source>
</evidence>
<dbReference type="InterPro" id="IPR013043">
    <property type="entry name" value="DUF1595"/>
</dbReference>
<feature type="compositionally biased region" description="Low complexity" evidence="1">
    <location>
        <begin position="33"/>
        <end position="62"/>
    </location>
</feature>
<evidence type="ECO:0000259" key="4">
    <source>
        <dbReference type="Pfam" id="PF07627"/>
    </source>
</evidence>
<dbReference type="Pfam" id="PF07627">
    <property type="entry name" value="PSCyt3"/>
    <property type="match status" value="1"/>
</dbReference>
<dbReference type="InterPro" id="IPR011478">
    <property type="entry name" value="DUF1585"/>
</dbReference>
<dbReference type="Pfam" id="PF07626">
    <property type="entry name" value="PSD3"/>
    <property type="match status" value="1"/>
</dbReference>
<feature type="domain" description="DUF1588" evidence="4">
    <location>
        <begin position="379"/>
        <end position="478"/>
    </location>
</feature>
<reference evidence="7 8" key="1">
    <citation type="submission" date="2015-09" db="EMBL/GenBank/DDBJ databases">
        <title>Sorangium comparison.</title>
        <authorList>
            <person name="Zaburannyi N."/>
            <person name="Bunk B."/>
            <person name="Overmann J."/>
            <person name="Mueller R."/>
        </authorList>
    </citation>
    <scope>NUCLEOTIDE SEQUENCE [LARGE SCALE GENOMIC DNA]</scope>
    <source>
        <strain evidence="7 8">So ceGT47</strain>
    </source>
</reference>
<sequence>MKKPSWHELRSSREVAAVCALAFAAACTGTLGDPTDRAGASSAGDDGPATGDDGPSTGSGPPQFQPAAGMLRRLTRTQFRNAVRDVFGVEVDIHELDADSWNGSFAVIGASTVVTSERGVEQYHTAIEGAVDAVFADPAKRDELIGCTPSGAENDACVRGYIEALGLRAWRRPLETAELDRLVSLATTTATELGSPVEGARWATVALFASPNFLYRTELGAPSADGSLRLTGYEMASRLAFLVWNSLPDKELLDQAASGMLDTVEGVRAAATRLLDAPAGREAVGAFAEEYMRLDRLGTQAKDAALFPEYDPALQAAMVRDMRGTWEVLAFDDQASALDLFSTTKAVVNAELAQLYGLDTTGLGSSTFEVRSLPADGPRIGILGKAGFLSQFANQKEGSPTLRGKFMREALMCTTVPPPPGNVDLVLEDPPADKPLTKRQRLELHRTAPACAGCHGLMDPLGLPFENFDAIGRYRTTDHGLPIDPSGNFDGEDVADARDLGMTISSSDAVARCLVRKYYAYATGHEERVVDRSVLDTLTASFEASGFKLRELVLDVVTHEAFSSVAPQP</sequence>
<dbReference type="PROSITE" id="PS51257">
    <property type="entry name" value="PROKAR_LIPOPROTEIN"/>
    <property type="match status" value="1"/>
</dbReference>
<feature type="domain" description="DUF1595" evidence="6">
    <location>
        <begin position="157"/>
        <end position="218"/>
    </location>
</feature>
<dbReference type="InterPro" id="IPR013042">
    <property type="entry name" value="DUF1592"/>
</dbReference>
<dbReference type="Proteomes" id="UP000295781">
    <property type="component" value="Chromosome"/>
</dbReference>
<dbReference type="InterPro" id="IPR013039">
    <property type="entry name" value="DUF1588"/>
</dbReference>
<evidence type="ECO:0000313" key="7">
    <source>
        <dbReference type="EMBL" id="AUX23863.1"/>
    </source>
</evidence>
<name>A0A4P2Q4K0_SORCE</name>
<dbReference type="RefSeq" id="WP_242515122.1">
    <property type="nucleotide sequence ID" value="NZ_CP012670.1"/>
</dbReference>
<feature type="region of interest" description="Disordered" evidence="1">
    <location>
        <begin position="33"/>
        <end position="66"/>
    </location>
</feature>
<evidence type="ECO:0000259" key="6">
    <source>
        <dbReference type="Pfam" id="PF07637"/>
    </source>
</evidence>
<feature type="domain" description="DUF1587" evidence="3">
    <location>
        <begin position="72"/>
        <end position="135"/>
    </location>
</feature>
<gene>
    <name evidence="7" type="ORF">SOCEGT47_043930</name>
</gene>
<dbReference type="AlphaFoldDB" id="A0A4P2Q4K0"/>
<feature type="domain" description="DUF1585" evidence="2">
    <location>
        <begin position="490"/>
        <end position="562"/>
    </location>
</feature>